<dbReference type="Proteomes" id="UP000664859">
    <property type="component" value="Unassembled WGS sequence"/>
</dbReference>
<dbReference type="PROSITE" id="PS50600">
    <property type="entry name" value="ULP_PROTEASE"/>
    <property type="match status" value="1"/>
</dbReference>
<proteinExistence type="inferred from homology"/>
<evidence type="ECO:0000259" key="4">
    <source>
        <dbReference type="PROSITE" id="PS50600"/>
    </source>
</evidence>
<evidence type="ECO:0000256" key="2">
    <source>
        <dbReference type="ARBA" id="ARBA00022670"/>
    </source>
</evidence>
<dbReference type="EMBL" id="JAFCMP010000112">
    <property type="protein sequence ID" value="KAG5186421.1"/>
    <property type="molecule type" value="Genomic_DNA"/>
</dbReference>
<feature type="domain" description="Ubiquitin-like protease family profile" evidence="4">
    <location>
        <begin position="1"/>
        <end position="102"/>
    </location>
</feature>
<keyword evidence="6" id="KW-1185">Reference proteome</keyword>
<dbReference type="GO" id="GO:0006508">
    <property type="term" value="P:proteolysis"/>
    <property type="evidence" value="ECO:0007669"/>
    <property type="project" value="UniProtKB-KW"/>
</dbReference>
<accession>A0A835Z417</accession>
<evidence type="ECO:0000256" key="3">
    <source>
        <dbReference type="ARBA" id="ARBA00022801"/>
    </source>
</evidence>
<dbReference type="InterPro" id="IPR038765">
    <property type="entry name" value="Papain-like_cys_pep_sf"/>
</dbReference>
<keyword evidence="2" id="KW-0645">Protease</keyword>
<evidence type="ECO:0000313" key="5">
    <source>
        <dbReference type="EMBL" id="KAG5186421.1"/>
    </source>
</evidence>
<comment type="similarity">
    <text evidence="1">Belongs to the peptidase C48 family.</text>
</comment>
<protein>
    <recommendedName>
        <fullName evidence="4">Ubiquitin-like protease family profile domain-containing protein</fullName>
    </recommendedName>
</protein>
<comment type="caution">
    <text evidence="5">The sequence shown here is derived from an EMBL/GenBank/DDBJ whole genome shotgun (WGS) entry which is preliminary data.</text>
</comment>
<sequence length="133" mass="14930">MDAILMPFNIGGSILVPGSGMHWATMVVYPKLGRIEYVDSGPAWGNPSAWHVVAAFLNRYFREAYGCDYPHRWTFFDHRDNAPQQSDGSACGYFALMAVDHIMDELPLAYTMADIANFRRRVALSIINGRIAD</sequence>
<organism evidence="5 6">
    <name type="scientific">Tribonema minus</name>
    <dbReference type="NCBI Taxonomy" id="303371"/>
    <lineage>
        <taxon>Eukaryota</taxon>
        <taxon>Sar</taxon>
        <taxon>Stramenopiles</taxon>
        <taxon>Ochrophyta</taxon>
        <taxon>PX clade</taxon>
        <taxon>Xanthophyceae</taxon>
        <taxon>Tribonematales</taxon>
        <taxon>Tribonemataceae</taxon>
        <taxon>Tribonema</taxon>
    </lineage>
</organism>
<dbReference type="SUPFAM" id="SSF54001">
    <property type="entry name" value="Cysteine proteinases"/>
    <property type="match status" value="1"/>
</dbReference>
<reference evidence="5" key="1">
    <citation type="submission" date="2021-02" db="EMBL/GenBank/DDBJ databases">
        <title>First Annotated Genome of the Yellow-green Alga Tribonema minus.</title>
        <authorList>
            <person name="Mahan K.M."/>
        </authorList>
    </citation>
    <scope>NUCLEOTIDE SEQUENCE</scope>
    <source>
        <strain evidence="5">UTEX B ZZ1240</strain>
    </source>
</reference>
<gene>
    <name evidence="5" type="ORF">JKP88DRAFT_272677</name>
</gene>
<dbReference type="Pfam" id="PF02902">
    <property type="entry name" value="Peptidase_C48"/>
    <property type="match status" value="1"/>
</dbReference>
<dbReference type="InterPro" id="IPR003653">
    <property type="entry name" value="Peptidase_C48_C"/>
</dbReference>
<keyword evidence="3" id="KW-0378">Hydrolase</keyword>
<dbReference type="GO" id="GO:0008234">
    <property type="term" value="F:cysteine-type peptidase activity"/>
    <property type="evidence" value="ECO:0007669"/>
    <property type="project" value="InterPro"/>
</dbReference>
<evidence type="ECO:0000313" key="6">
    <source>
        <dbReference type="Proteomes" id="UP000664859"/>
    </source>
</evidence>
<name>A0A835Z417_9STRA</name>
<dbReference type="Gene3D" id="3.40.395.10">
    <property type="entry name" value="Adenoviral Proteinase, Chain A"/>
    <property type="match status" value="1"/>
</dbReference>
<dbReference type="AlphaFoldDB" id="A0A835Z417"/>
<evidence type="ECO:0000256" key="1">
    <source>
        <dbReference type="ARBA" id="ARBA00005234"/>
    </source>
</evidence>